<evidence type="ECO:0000313" key="3">
    <source>
        <dbReference type="Proteomes" id="UP001166093"/>
    </source>
</evidence>
<feature type="compositionally biased region" description="Low complexity" evidence="1">
    <location>
        <begin position="266"/>
        <end position="279"/>
    </location>
</feature>
<feature type="non-terminal residue" evidence="2">
    <location>
        <position position="1"/>
    </location>
</feature>
<evidence type="ECO:0000313" key="2">
    <source>
        <dbReference type="EMBL" id="MBN3277159.1"/>
    </source>
</evidence>
<feature type="region of interest" description="Disordered" evidence="1">
    <location>
        <begin position="245"/>
        <end position="316"/>
    </location>
</feature>
<comment type="caution">
    <text evidence="2">The sequence shown here is derived from an EMBL/GenBank/DDBJ whole genome shotgun (WGS) entry which is preliminary data.</text>
</comment>
<reference evidence="2" key="1">
    <citation type="journal article" date="2021" name="Cell">
        <title>Tracing the genetic footprints of vertebrate landing in non-teleost ray-finned fishes.</title>
        <authorList>
            <person name="Bi X."/>
            <person name="Wang K."/>
            <person name="Yang L."/>
            <person name="Pan H."/>
            <person name="Jiang H."/>
            <person name="Wei Q."/>
            <person name="Fang M."/>
            <person name="Yu H."/>
            <person name="Zhu C."/>
            <person name="Cai Y."/>
            <person name="He Y."/>
            <person name="Gan X."/>
            <person name="Zeng H."/>
            <person name="Yu D."/>
            <person name="Zhu Y."/>
            <person name="Jiang H."/>
            <person name="Qiu Q."/>
            <person name="Yang H."/>
            <person name="Zhang Y.E."/>
            <person name="Wang W."/>
            <person name="Zhu M."/>
            <person name="He S."/>
            <person name="Zhang G."/>
        </authorList>
    </citation>
    <scope>NUCLEOTIDE SEQUENCE</scope>
    <source>
        <strain evidence="2">Pddl_001</strain>
    </source>
</reference>
<protein>
    <submittedName>
        <fullName evidence="2">TX264 protein</fullName>
    </submittedName>
</protein>
<gene>
    <name evidence="2" type="primary">Tex264_0</name>
    <name evidence="2" type="ORF">GTO93_0003138</name>
</gene>
<evidence type="ECO:0000256" key="1">
    <source>
        <dbReference type="SAM" id="MobiDB-lite"/>
    </source>
</evidence>
<organism evidence="2 3">
    <name type="scientific">Polyodon spathula</name>
    <name type="common">North American paddlefish</name>
    <name type="synonym">Squalus spathula</name>
    <dbReference type="NCBI Taxonomy" id="7913"/>
    <lineage>
        <taxon>Eukaryota</taxon>
        <taxon>Metazoa</taxon>
        <taxon>Chordata</taxon>
        <taxon>Craniata</taxon>
        <taxon>Vertebrata</taxon>
        <taxon>Euteleostomi</taxon>
        <taxon>Actinopterygii</taxon>
        <taxon>Chondrostei</taxon>
        <taxon>Acipenseriformes</taxon>
        <taxon>Polyodontidae</taxon>
        <taxon>Polyodon</taxon>
    </lineage>
</organism>
<dbReference type="InterPro" id="IPR011256">
    <property type="entry name" value="Reg_factor_effector_dom_sf"/>
</dbReference>
<sequence length="316" mass="35469">IMSELILLALISFLFLFLLLTVLGVILYSGLFTEVVIRTGSSPIKNITIAYKFKQGSYKESGAVFTESCSIGPKLSSIGVYYDDPKQVPAEKCRYLAGSVLSEGEEEPSEELLKLYEKYSFKIFSFPAVTHVVMTTFPNNTFLSIFLANWRVYPQMGSYIKERKLCAHPFLELYRGDLIYYICPLARQGDFYVPEVREAERRRKEKEEDSEDRQTDITGKAFIFTWNMGTDSFSDITESRETSLATSVATCMAPQEQEDDSRSDMSGKGSSDSVGSGSSFEELDLEVIEEMEPAVVNKGQDVTSEEQGPIPVEGEE</sequence>
<feature type="compositionally biased region" description="Acidic residues" evidence="1">
    <location>
        <begin position="281"/>
        <end position="292"/>
    </location>
</feature>
<dbReference type="SUPFAM" id="SSF55136">
    <property type="entry name" value="Probable bacterial effector-binding domain"/>
    <property type="match status" value="1"/>
</dbReference>
<dbReference type="EMBL" id="JAAWVQ010067178">
    <property type="protein sequence ID" value="MBN3277159.1"/>
    <property type="molecule type" value="Genomic_DNA"/>
</dbReference>
<dbReference type="PANTHER" id="PTHR15949:SF3">
    <property type="entry name" value="TESTIS-EXPRESSED PROTEIN 264"/>
    <property type="match status" value="1"/>
</dbReference>
<keyword evidence="3" id="KW-1185">Reference proteome</keyword>
<dbReference type="PANTHER" id="PTHR15949">
    <property type="entry name" value="TESTIS-EXPRESSED PROTEIN 264"/>
    <property type="match status" value="1"/>
</dbReference>
<proteinExistence type="predicted"/>
<name>A0ABS2XTD0_POLSP</name>
<dbReference type="Proteomes" id="UP001166093">
    <property type="component" value="Unassembled WGS sequence"/>
</dbReference>
<accession>A0ABS2XTD0</accession>
<feature type="non-terminal residue" evidence="2">
    <location>
        <position position="316"/>
    </location>
</feature>
<dbReference type="Gene3D" id="3.20.80.10">
    <property type="entry name" value="Regulatory factor, effector binding domain"/>
    <property type="match status" value="1"/>
</dbReference>